<dbReference type="Proteomes" id="UP000807353">
    <property type="component" value="Unassembled WGS sequence"/>
</dbReference>
<sequence>IMFQYNVQHDCEYAQCTGSGERQVVQERVVSGISENFLVHSAIDQYVINTHGQHNIHLIHAALPRDLIAPIPFAVDRRVHHFKISTNYRTSQDSKRATA</sequence>
<evidence type="ECO:0000313" key="2">
    <source>
        <dbReference type="Proteomes" id="UP000807353"/>
    </source>
</evidence>
<accession>A0A9P5XPH3</accession>
<reference evidence="1" key="1">
    <citation type="submission" date="2020-11" db="EMBL/GenBank/DDBJ databases">
        <authorList>
            <consortium name="DOE Joint Genome Institute"/>
            <person name="Ahrendt S."/>
            <person name="Riley R."/>
            <person name="Andreopoulos W."/>
            <person name="Labutti K."/>
            <person name="Pangilinan J."/>
            <person name="Ruiz-Duenas F.J."/>
            <person name="Barrasa J.M."/>
            <person name="Sanchez-Garcia M."/>
            <person name="Camarero S."/>
            <person name="Miyauchi S."/>
            <person name="Serrano A."/>
            <person name="Linde D."/>
            <person name="Babiker R."/>
            <person name="Drula E."/>
            <person name="Ayuso-Fernandez I."/>
            <person name="Pacheco R."/>
            <person name="Padilla G."/>
            <person name="Ferreira P."/>
            <person name="Barriuso J."/>
            <person name="Kellner H."/>
            <person name="Castanera R."/>
            <person name="Alfaro M."/>
            <person name="Ramirez L."/>
            <person name="Pisabarro A.G."/>
            <person name="Kuo A."/>
            <person name="Tritt A."/>
            <person name="Lipzen A."/>
            <person name="He G."/>
            <person name="Yan M."/>
            <person name="Ng V."/>
            <person name="Cullen D."/>
            <person name="Martin F."/>
            <person name="Rosso M.-N."/>
            <person name="Henrissat B."/>
            <person name="Hibbett D."/>
            <person name="Martinez A.T."/>
            <person name="Grigoriev I.V."/>
        </authorList>
    </citation>
    <scope>NUCLEOTIDE SEQUENCE</scope>
    <source>
        <strain evidence="1">CBS 247.69</strain>
    </source>
</reference>
<dbReference type="AlphaFoldDB" id="A0A9P5XPH3"/>
<organism evidence="1 2">
    <name type="scientific">Collybia nuda</name>
    <dbReference type="NCBI Taxonomy" id="64659"/>
    <lineage>
        <taxon>Eukaryota</taxon>
        <taxon>Fungi</taxon>
        <taxon>Dikarya</taxon>
        <taxon>Basidiomycota</taxon>
        <taxon>Agaricomycotina</taxon>
        <taxon>Agaricomycetes</taxon>
        <taxon>Agaricomycetidae</taxon>
        <taxon>Agaricales</taxon>
        <taxon>Tricholomatineae</taxon>
        <taxon>Clitocybaceae</taxon>
        <taxon>Collybia</taxon>
    </lineage>
</organism>
<name>A0A9P5XPH3_9AGAR</name>
<comment type="caution">
    <text evidence="1">The sequence shown here is derived from an EMBL/GenBank/DDBJ whole genome shotgun (WGS) entry which is preliminary data.</text>
</comment>
<evidence type="ECO:0000313" key="1">
    <source>
        <dbReference type="EMBL" id="KAF9455297.1"/>
    </source>
</evidence>
<dbReference type="EMBL" id="MU150804">
    <property type="protein sequence ID" value="KAF9455297.1"/>
    <property type="molecule type" value="Genomic_DNA"/>
</dbReference>
<dbReference type="OrthoDB" id="2947226at2759"/>
<feature type="non-terminal residue" evidence="1">
    <location>
        <position position="1"/>
    </location>
</feature>
<proteinExistence type="predicted"/>
<protein>
    <submittedName>
        <fullName evidence="1">Uncharacterized protein</fullName>
    </submittedName>
</protein>
<gene>
    <name evidence="1" type="ORF">BDZ94DRAFT_1137170</name>
</gene>
<feature type="non-terminal residue" evidence="1">
    <location>
        <position position="99"/>
    </location>
</feature>
<keyword evidence="2" id="KW-1185">Reference proteome</keyword>